<feature type="compositionally biased region" description="Low complexity" evidence="1">
    <location>
        <begin position="37"/>
        <end position="52"/>
    </location>
</feature>
<feature type="region of interest" description="Disordered" evidence="1">
    <location>
        <begin position="32"/>
        <end position="81"/>
    </location>
</feature>
<accession>A0A6V7HAF7</accession>
<comment type="caution">
    <text evidence="2">The sequence shown here is derived from an EMBL/GenBank/DDBJ whole genome shotgun (WGS) entry which is preliminary data.</text>
</comment>
<name>A0A6V7HAF7_9HYME</name>
<gene>
    <name evidence="2" type="ORF">MHI_LOCUS610434</name>
</gene>
<proteinExistence type="predicted"/>
<dbReference type="AlphaFoldDB" id="A0A6V7HAF7"/>
<organism evidence="2 3">
    <name type="scientific">Heterotrigona itama</name>
    <dbReference type="NCBI Taxonomy" id="395501"/>
    <lineage>
        <taxon>Eukaryota</taxon>
        <taxon>Metazoa</taxon>
        <taxon>Ecdysozoa</taxon>
        <taxon>Arthropoda</taxon>
        <taxon>Hexapoda</taxon>
        <taxon>Insecta</taxon>
        <taxon>Pterygota</taxon>
        <taxon>Neoptera</taxon>
        <taxon>Endopterygota</taxon>
        <taxon>Hymenoptera</taxon>
        <taxon>Apocrita</taxon>
        <taxon>Aculeata</taxon>
        <taxon>Apoidea</taxon>
        <taxon>Anthophila</taxon>
        <taxon>Apidae</taxon>
        <taxon>Heterotrigona</taxon>
    </lineage>
</organism>
<reference evidence="2" key="1">
    <citation type="submission" date="2020-07" db="EMBL/GenBank/DDBJ databases">
        <authorList>
            <person name="Nazaruddin N."/>
        </authorList>
    </citation>
    <scope>NUCLEOTIDE SEQUENCE</scope>
</reference>
<evidence type="ECO:0000256" key="1">
    <source>
        <dbReference type="SAM" id="MobiDB-lite"/>
    </source>
</evidence>
<evidence type="ECO:0000313" key="2">
    <source>
        <dbReference type="EMBL" id="CAD1475957.1"/>
    </source>
</evidence>
<sequence length="128" mass="13766">MQSFVHTSSTCCARCKPPSLAAGAPTYLSFSNLPDDTSSGRARSIRGSSTARPVETEHGLQLPRRRLRRRGEGGNQGKGTAAVPRTQAAVLQRIVGLLVRGQVNLFDFACVMVFNMRCLGDDSADDGR</sequence>
<keyword evidence="3" id="KW-1185">Reference proteome</keyword>
<protein>
    <submittedName>
        <fullName evidence="2">Uncharacterized protein</fullName>
    </submittedName>
</protein>
<dbReference type="Proteomes" id="UP000752696">
    <property type="component" value="Unassembled WGS sequence"/>
</dbReference>
<dbReference type="EMBL" id="CAJDYZ010008924">
    <property type="protein sequence ID" value="CAD1475957.1"/>
    <property type="molecule type" value="Genomic_DNA"/>
</dbReference>
<evidence type="ECO:0000313" key="3">
    <source>
        <dbReference type="Proteomes" id="UP000752696"/>
    </source>
</evidence>